<organism evidence="2 3">
    <name type="scientific">Escherichia coli</name>
    <dbReference type="NCBI Taxonomy" id="562"/>
    <lineage>
        <taxon>Bacteria</taxon>
        <taxon>Pseudomonadati</taxon>
        <taxon>Pseudomonadota</taxon>
        <taxon>Gammaproteobacteria</taxon>
        <taxon>Enterobacterales</taxon>
        <taxon>Enterobacteriaceae</taxon>
        <taxon>Escherichia</taxon>
    </lineage>
</organism>
<protein>
    <submittedName>
        <fullName evidence="2">Putative morphogenetic protein</fullName>
    </submittedName>
</protein>
<evidence type="ECO:0000256" key="1">
    <source>
        <dbReference type="SAM" id="Coils"/>
    </source>
</evidence>
<evidence type="ECO:0000313" key="2">
    <source>
        <dbReference type="EMBL" id="STJ52102.1"/>
    </source>
</evidence>
<sequence>MPVSRPLSRTSGPRNAAFSCDDLTARFFDNAVQSAEMLHAQLIDVYNAEADSHNSLVDAAENMQLDLGLKGKEIEELQLQIEHLKRQQQDAIDDATHDATSVLIMPNV</sequence>
<accession>A0A376WQ06</accession>
<dbReference type="Proteomes" id="UP000254785">
    <property type="component" value="Unassembled WGS sequence"/>
</dbReference>
<feature type="coiled-coil region" evidence="1">
    <location>
        <begin position="67"/>
        <end position="94"/>
    </location>
</feature>
<dbReference type="AlphaFoldDB" id="A0A376WQ06"/>
<evidence type="ECO:0000313" key="3">
    <source>
        <dbReference type="Proteomes" id="UP000254785"/>
    </source>
</evidence>
<dbReference type="EMBL" id="UGDC01000001">
    <property type="protein sequence ID" value="STJ52102.1"/>
    <property type="molecule type" value="Genomic_DNA"/>
</dbReference>
<name>A0A376WQ06_ECOLX</name>
<gene>
    <name evidence="2" type="ORF">NCTC9117_00083</name>
</gene>
<reference evidence="2 3" key="1">
    <citation type="submission" date="2018-06" db="EMBL/GenBank/DDBJ databases">
        <authorList>
            <consortium name="Pathogen Informatics"/>
            <person name="Doyle S."/>
        </authorList>
    </citation>
    <scope>NUCLEOTIDE SEQUENCE [LARGE SCALE GENOMIC DNA]</scope>
    <source>
        <strain evidence="2 3">NCTC9117</strain>
    </source>
</reference>
<keyword evidence="1" id="KW-0175">Coiled coil</keyword>
<proteinExistence type="predicted"/>